<name>A0AAD2GCB1_9STRA</name>
<keyword evidence="3" id="KW-1185">Reference proteome</keyword>
<comment type="caution">
    <text evidence="2">The sequence shown here is derived from an EMBL/GenBank/DDBJ whole genome shotgun (WGS) entry which is preliminary data.</text>
</comment>
<feature type="domain" description="DUF6824" evidence="1">
    <location>
        <begin position="338"/>
        <end position="419"/>
    </location>
</feature>
<sequence>MPVHRRRKNNLVWPEMKQTEEFLAAECNKVTMEERAQALDDIHCVGRALEEVPETRARLLNEFDILVQYERNPIYEIAINQNRAYVEDPSFRLRFLRCNMYDVHRSVRQMMRFLQHKATYFGEVKVAHDIIIDDLNDDDIKLLSSGLYHIQEERDQNGRVVLYLMNQILGKSSVDTMIKVAYYIFNNVLIPIPEVQSKGFVGVYYDVTKPEENLEMPGFTFLVTLMDVVASIPLRHSAVHICLKPIRSSLVLSNTLLFYTLNQSPADTRIRTRIHYGTDAELQLALRSHGIHTQRCPVDLEGNIRRDVSNTWFQKQEKTADTRHNPQLVVLNQPRPQDVLFGKGYGIQHHLGNFWFRNYLMSHRDAYDSAPQSLRTEISTKLARTMFENGTRFLKRAESGEWMEVDLHEATKKVGQLFRTFRKKA</sequence>
<dbReference type="InterPro" id="IPR036865">
    <property type="entry name" value="CRAL-TRIO_dom_sf"/>
</dbReference>
<dbReference type="AlphaFoldDB" id="A0AAD2GCB1"/>
<dbReference type="Proteomes" id="UP001295423">
    <property type="component" value="Unassembled WGS sequence"/>
</dbReference>
<dbReference type="Pfam" id="PF20710">
    <property type="entry name" value="DUF6824"/>
    <property type="match status" value="1"/>
</dbReference>
<accession>A0AAD2GCB1</accession>
<dbReference type="InterPro" id="IPR049227">
    <property type="entry name" value="DUF6824"/>
</dbReference>
<evidence type="ECO:0000313" key="2">
    <source>
        <dbReference type="EMBL" id="CAJ1969770.1"/>
    </source>
</evidence>
<protein>
    <recommendedName>
        <fullName evidence="1">DUF6824 domain-containing protein</fullName>
    </recommendedName>
</protein>
<organism evidence="2 3">
    <name type="scientific">Cylindrotheca closterium</name>
    <dbReference type="NCBI Taxonomy" id="2856"/>
    <lineage>
        <taxon>Eukaryota</taxon>
        <taxon>Sar</taxon>
        <taxon>Stramenopiles</taxon>
        <taxon>Ochrophyta</taxon>
        <taxon>Bacillariophyta</taxon>
        <taxon>Bacillariophyceae</taxon>
        <taxon>Bacillariophycidae</taxon>
        <taxon>Bacillariales</taxon>
        <taxon>Bacillariaceae</taxon>
        <taxon>Cylindrotheca</taxon>
    </lineage>
</organism>
<dbReference type="Gene3D" id="3.40.525.10">
    <property type="entry name" value="CRAL-TRIO lipid binding domain"/>
    <property type="match status" value="1"/>
</dbReference>
<reference evidence="2" key="1">
    <citation type="submission" date="2023-08" db="EMBL/GenBank/DDBJ databases">
        <authorList>
            <person name="Audoor S."/>
            <person name="Bilcke G."/>
        </authorList>
    </citation>
    <scope>NUCLEOTIDE SEQUENCE</scope>
</reference>
<proteinExistence type="predicted"/>
<gene>
    <name evidence="2" type="ORF">CYCCA115_LOCUS23878</name>
</gene>
<dbReference type="EMBL" id="CAKOGP040002425">
    <property type="protein sequence ID" value="CAJ1969770.1"/>
    <property type="molecule type" value="Genomic_DNA"/>
</dbReference>
<evidence type="ECO:0000259" key="1">
    <source>
        <dbReference type="Pfam" id="PF20710"/>
    </source>
</evidence>
<evidence type="ECO:0000313" key="3">
    <source>
        <dbReference type="Proteomes" id="UP001295423"/>
    </source>
</evidence>